<accession>A0ABW0E9S1</accession>
<dbReference type="RefSeq" id="WP_378015857.1">
    <property type="nucleotide sequence ID" value="NZ_JBHSKT010000001.1"/>
</dbReference>
<sequence length="292" mass="32788">MVSFRSLGFIALLGSLAVSTKPGTSAHKNVPTLKCAGTSQLGKNALLFTEDVESPKPFATVHNLETGTEYGLTFVDSPVFQGKKAARFELRKTDPLVKGGKRAEAVIMPAAENKDRWYAFAVYFPADDYPYDSQQEVISQWRQRPDYHLGEDAGSPATALRVKRDRFLLDVGFTAKQVADEVDDETRKKMDLGPVTKNAWHEFVFHFIHSYQEDGLIEVWHNGEKVLTHKGGNIYNNVSYPKWKIGLYKASFKNGKSQVDKRVIYFDNIRVGNEHATFADMSPATGFGKDER</sequence>
<reference evidence="2" key="1">
    <citation type="journal article" date="2019" name="Int. J. Syst. Evol. Microbiol.">
        <title>The Global Catalogue of Microorganisms (GCM) 10K type strain sequencing project: providing services to taxonomists for standard genome sequencing and annotation.</title>
        <authorList>
            <consortium name="The Broad Institute Genomics Platform"/>
            <consortium name="The Broad Institute Genome Sequencing Center for Infectious Disease"/>
            <person name="Wu L."/>
            <person name="Ma J."/>
        </authorList>
    </citation>
    <scope>NUCLEOTIDE SEQUENCE [LARGE SCALE GENOMIC DNA]</scope>
    <source>
        <strain evidence="2">KACC 12602</strain>
    </source>
</reference>
<gene>
    <name evidence="1" type="ORF">ACFPIB_02585</name>
</gene>
<dbReference type="GO" id="GO:0016829">
    <property type="term" value="F:lyase activity"/>
    <property type="evidence" value="ECO:0007669"/>
    <property type="project" value="UniProtKB-KW"/>
</dbReference>
<name>A0ABW0E9S1_9BACT</name>
<keyword evidence="1" id="KW-0456">Lyase</keyword>
<proteinExistence type="predicted"/>
<dbReference type="Gene3D" id="2.60.120.200">
    <property type="match status" value="1"/>
</dbReference>
<evidence type="ECO:0000313" key="1">
    <source>
        <dbReference type="EMBL" id="MFC5269480.1"/>
    </source>
</evidence>
<dbReference type="Proteomes" id="UP001596161">
    <property type="component" value="Unassembled WGS sequence"/>
</dbReference>
<dbReference type="Pfam" id="PF14099">
    <property type="entry name" value="Polysacc_lyase"/>
    <property type="match status" value="1"/>
</dbReference>
<evidence type="ECO:0000313" key="2">
    <source>
        <dbReference type="Proteomes" id="UP001596161"/>
    </source>
</evidence>
<dbReference type="EMBL" id="JBHSKT010000001">
    <property type="protein sequence ID" value="MFC5269480.1"/>
    <property type="molecule type" value="Genomic_DNA"/>
</dbReference>
<protein>
    <submittedName>
        <fullName evidence="1">Polysaccharide lyase</fullName>
    </submittedName>
</protein>
<dbReference type="InterPro" id="IPR025975">
    <property type="entry name" value="Polysacc_lyase"/>
</dbReference>
<comment type="caution">
    <text evidence="1">The sequence shown here is derived from an EMBL/GenBank/DDBJ whole genome shotgun (WGS) entry which is preliminary data.</text>
</comment>
<organism evidence="1 2">
    <name type="scientific">Adhaeribacter terreus</name>
    <dbReference type="NCBI Taxonomy" id="529703"/>
    <lineage>
        <taxon>Bacteria</taxon>
        <taxon>Pseudomonadati</taxon>
        <taxon>Bacteroidota</taxon>
        <taxon>Cytophagia</taxon>
        <taxon>Cytophagales</taxon>
        <taxon>Hymenobacteraceae</taxon>
        <taxon>Adhaeribacter</taxon>
    </lineage>
</organism>
<keyword evidence="2" id="KW-1185">Reference proteome</keyword>